<proteinExistence type="predicted"/>
<dbReference type="PANTHER" id="PTHR23521">
    <property type="entry name" value="TRANSPORTER MFS SUPERFAMILY"/>
    <property type="match status" value="1"/>
</dbReference>
<dbReference type="AlphaFoldDB" id="A0A6F9E677"/>
<evidence type="ECO:0000256" key="4">
    <source>
        <dbReference type="ARBA" id="ARBA00022692"/>
    </source>
</evidence>
<dbReference type="InterPro" id="IPR011701">
    <property type="entry name" value="MFS"/>
</dbReference>
<dbReference type="GO" id="GO:0022857">
    <property type="term" value="F:transmembrane transporter activity"/>
    <property type="evidence" value="ECO:0007669"/>
    <property type="project" value="InterPro"/>
</dbReference>
<evidence type="ECO:0000259" key="8">
    <source>
        <dbReference type="PROSITE" id="PS50850"/>
    </source>
</evidence>
<feature type="transmembrane region" description="Helical" evidence="7">
    <location>
        <begin position="385"/>
        <end position="405"/>
    </location>
</feature>
<evidence type="ECO:0000256" key="2">
    <source>
        <dbReference type="ARBA" id="ARBA00022448"/>
    </source>
</evidence>
<feature type="transmembrane region" description="Helical" evidence="7">
    <location>
        <begin position="157"/>
        <end position="178"/>
    </location>
</feature>
<feature type="transmembrane region" description="Helical" evidence="7">
    <location>
        <begin position="184"/>
        <end position="201"/>
    </location>
</feature>
<evidence type="ECO:0000313" key="9">
    <source>
        <dbReference type="EMBL" id="CAB3391777.1"/>
    </source>
</evidence>
<protein>
    <submittedName>
        <fullName evidence="9">Major facilitator superfamily MFS_1</fullName>
    </submittedName>
</protein>
<feature type="transmembrane region" description="Helical" evidence="7">
    <location>
        <begin position="297"/>
        <end position="315"/>
    </location>
</feature>
<feature type="transmembrane region" description="Helical" evidence="7">
    <location>
        <begin position="91"/>
        <end position="111"/>
    </location>
</feature>
<gene>
    <name evidence="9" type="ORF">COOX1_1080</name>
</gene>
<sequence>MSTPIRNDPLEESHPRDLQNHRAFWSITTAVGAATTSQGMLIPLLAALDPQSTGNALEAARGTATGAAATVTVYAGLLFSMLFMERVARQIGFRMTVCAGLGTAVLSALLFPMFQEASVWLVLRFVLGTALGAVHYGTQTWLGLLTDPSRRGRQMALYGFSTGAGFAVGPLGVNTLLWGESVPFLFAAGVLLAAGVPILRIQDVRPDPLPHEPSLMSGRTRLSGVPGLYRSALPALTLPFAFGFMESAFNADLPLYAVSRGWSLSGVSLALSLFVIGSLIFQMPLGWWSDQFGRGKTLIVCSAVGAALLITTAYASSTAGFSLGFGLAGATAGSLFSLSLAYLQDLVDGRELPRANRLAVIHFGAGMVAGPMGGTFVMSIFGPDALFWIVAGLFLLYTGGATLWSRRHRNKKPARQHQS</sequence>
<feature type="transmembrane region" description="Helical" evidence="7">
    <location>
        <begin position="117"/>
        <end position="136"/>
    </location>
</feature>
<evidence type="ECO:0000256" key="5">
    <source>
        <dbReference type="ARBA" id="ARBA00022989"/>
    </source>
</evidence>
<dbReference type="Pfam" id="PF07690">
    <property type="entry name" value="MFS_1"/>
    <property type="match status" value="1"/>
</dbReference>
<dbReference type="InterPro" id="IPR036259">
    <property type="entry name" value="MFS_trans_sf"/>
</dbReference>
<dbReference type="CDD" id="cd17477">
    <property type="entry name" value="MFS_YcaD_like"/>
    <property type="match status" value="1"/>
</dbReference>
<dbReference type="PANTHER" id="PTHR23521:SF2">
    <property type="entry name" value="TRANSPORTER MFS SUPERFAMILY"/>
    <property type="match status" value="1"/>
</dbReference>
<feature type="transmembrane region" description="Helical" evidence="7">
    <location>
        <begin position="222"/>
        <end position="242"/>
    </location>
</feature>
<dbReference type="Gene3D" id="1.20.1250.20">
    <property type="entry name" value="MFS general substrate transporter like domains"/>
    <property type="match status" value="2"/>
</dbReference>
<dbReference type="PROSITE" id="PS50850">
    <property type="entry name" value="MFS"/>
    <property type="match status" value="1"/>
</dbReference>
<feature type="transmembrane region" description="Helical" evidence="7">
    <location>
        <begin position="321"/>
        <end position="343"/>
    </location>
</feature>
<reference evidence="9 10" key="1">
    <citation type="submission" date="2020-04" db="EMBL/GenBank/DDBJ databases">
        <authorList>
            <person name="Hogendoorn C."/>
        </authorList>
    </citation>
    <scope>NUCLEOTIDE SEQUENCE [LARGE SCALE GENOMIC DNA]</scope>
    <source>
        <strain evidence="9">COOX1</strain>
    </source>
</reference>
<feature type="transmembrane region" description="Helical" evidence="7">
    <location>
        <begin position="355"/>
        <end position="379"/>
    </location>
</feature>
<feature type="transmembrane region" description="Helical" evidence="7">
    <location>
        <begin position="23"/>
        <end position="46"/>
    </location>
</feature>
<dbReference type="RefSeq" id="WP_170085174.1">
    <property type="nucleotide sequence ID" value="NZ_CP047971.1"/>
</dbReference>
<accession>A0A6F9E677</accession>
<keyword evidence="5 7" id="KW-1133">Transmembrane helix</keyword>
<dbReference type="Proteomes" id="UP000502196">
    <property type="component" value="Chromosome"/>
</dbReference>
<feature type="domain" description="Major facilitator superfamily (MFS) profile" evidence="8">
    <location>
        <begin position="231"/>
        <end position="419"/>
    </location>
</feature>
<comment type="subcellular location">
    <subcellularLocation>
        <location evidence="1">Cell membrane</location>
        <topology evidence="1">Multi-pass membrane protein</topology>
    </subcellularLocation>
</comment>
<dbReference type="EMBL" id="LR792683">
    <property type="protein sequence ID" value="CAB3391777.1"/>
    <property type="molecule type" value="Genomic_DNA"/>
</dbReference>
<evidence type="ECO:0000313" key="10">
    <source>
        <dbReference type="Proteomes" id="UP000502196"/>
    </source>
</evidence>
<dbReference type="SUPFAM" id="SSF103473">
    <property type="entry name" value="MFS general substrate transporter"/>
    <property type="match status" value="1"/>
</dbReference>
<evidence type="ECO:0000256" key="7">
    <source>
        <dbReference type="SAM" id="Phobius"/>
    </source>
</evidence>
<keyword evidence="3" id="KW-1003">Cell membrane</keyword>
<keyword evidence="4 7" id="KW-0812">Transmembrane</keyword>
<feature type="transmembrane region" description="Helical" evidence="7">
    <location>
        <begin position="66"/>
        <end position="84"/>
    </location>
</feature>
<name>A0A6F9E677_9BACL</name>
<dbReference type="InterPro" id="IPR020846">
    <property type="entry name" value="MFS_dom"/>
</dbReference>
<evidence type="ECO:0000256" key="1">
    <source>
        <dbReference type="ARBA" id="ARBA00004651"/>
    </source>
</evidence>
<evidence type="ECO:0000256" key="6">
    <source>
        <dbReference type="ARBA" id="ARBA00023136"/>
    </source>
</evidence>
<dbReference type="InterPro" id="IPR047200">
    <property type="entry name" value="MFS_YcaD-like"/>
</dbReference>
<feature type="transmembrane region" description="Helical" evidence="7">
    <location>
        <begin position="262"/>
        <end position="285"/>
    </location>
</feature>
<keyword evidence="2" id="KW-0813">Transport</keyword>
<evidence type="ECO:0000256" key="3">
    <source>
        <dbReference type="ARBA" id="ARBA00022475"/>
    </source>
</evidence>
<dbReference type="GO" id="GO:0005886">
    <property type="term" value="C:plasma membrane"/>
    <property type="evidence" value="ECO:0007669"/>
    <property type="project" value="UniProtKB-SubCell"/>
</dbReference>
<keyword evidence="6 7" id="KW-0472">Membrane</keyword>
<organism evidence="9 10">
    <name type="scientific">Kyrpidia spormannii</name>
    <dbReference type="NCBI Taxonomy" id="2055160"/>
    <lineage>
        <taxon>Bacteria</taxon>
        <taxon>Bacillati</taxon>
        <taxon>Bacillota</taxon>
        <taxon>Bacilli</taxon>
        <taxon>Bacillales</taxon>
        <taxon>Alicyclobacillaceae</taxon>
        <taxon>Kyrpidia</taxon>
    </lineage>
</organism>